<dbReference type="PANTHER" id="PTHR21312:SF30">
    <property type="entry name" value="SERINE PROTEASE INHIBITOR KAZAL-TYPE 11-RELATED"/>
    <property type="match status" value="1"/>
</dbReference>
<name>U3KNW9_RABIT</name>
<dbReference type="AlphaFoldDB" id="U3KNW9"/>
<reference evidence="2" key="3">
    <citation type="submission" date="2025-09" db="UniProtKB">
        <authorList>
            <consortium name="Ensembl"/>
        </authorList>
    </citation>
    <scope>IDENTIFICATION</scope>
    <source>
        <strain evidence="2">Thorbecke</strain>
    </source>
</reference>
<protein>
    <recommendedName>
        <fullName evidence="1">Kazal-like domain-containing protein</fullName>
    </recommendedName>
</protein>
<dbReference type="PROSITE" id="PS00282">
    <property type="entry name" value="KAZAL_1"/>
    <property type="match status" value="1"/>
</dbReference>
<dbReference type="STRING" id="9986.ENSOCUP00000026929"/>
<feature type="domain" description="Kazal-like" evidence="1">
    <location>
        <begin position="52"/>
        <end position="106"/>
    </location>
</feature>
<evidence type="ECO:0000259" key="1">
    <source>
        <dbReference type="PROSITE" id="PS51465"/>
    </source>
</evidence>
<dbReference type="Pfam" id="PF00050">
    <property type="entry name" value="Kazal_1"/>
    <property type="match status" value="1"/>
</dbReference>
<dbReference type="SUPFAM" id="SSF100895">
    <property type="entry name" value="Kazal-type serine protease inhibitors"/>
    <property type="match status" value="1"/>
</dbReference>
<dbReference type="HOGENOM" id="CLU_169765_2_0_1"/>
<evidence type="ECO:0000313" key="2">
    <source>
        <dbReference type="Ensembl" id="ENSOCUP00000026929.2"/>
    </source>
</evidence>
<keyword evidence="3" id="KW-1185">Reference proteome</keyword>
<dbReference type="InterPro" id="IPR002350">
    <property type="entry name" value="Kazal_dom"/>
</dbReference>
<reference evidence="2" key="2">
    <citation type="submission" date="2025-08" db="UniProtKB">
        <authorList>
            <consortium name="Ensembl"/>
        </authorList>
    </citation>
    <scope>IDENTIFICATION</scope>
    <source>
        <strain evidence="2">Thorbecke</strain>
    </source>
</reference>
<proteinExistence type="predicted"/>
<reference evidence="2 3" key="1">
    <citation type="journal article" date="2011" name="Nature">
        <title>A high-resolution map of human evolutionary constraint using 29 mammals.</title>
        <authorList>
            <person name="Lindblad-Toh K."/>
            <person name="Garber M."/>
            <person name="Zuk O."/>
            <person name="Lin M.F."/>
            <person name="Parker B.J."/>
            <person name="Washietl S."/>
            <person name="Kheradpour P."/>
            <person name="Ernst J."/>
            <person name="Jordan G."/>
            <person name="Mauceli E."/>
            <person name="Ward L.D."/>
            <person name="Lowe C.B."/>
            <person name="Holloway A.K."/>
            <person name="Clamp M."/>
            <person name="Gnerre S."/>
            <person name="Alfoldi J."/>
            <person name="Beal K."/>
            <person name="Chang J."/>
            <person name="Clawson H."/>
            <person name="Cuff J."/>
            <person name="Di Palma F."/>
            <person name="Fitzgerald S."/>
            <person name="Flicek P."/>
            <person name="Guttman M."/>
            <person name="Hubisz M.J."/>
            <person name="Jaffe D.B."/>
            <person name="Jungreis I."/>
            <person name="Kent W.J."/>
            <person name="Kostka D."/>
            <person name="Lara M."/>
            <person name="Martins A.L."/>
            <person name="Massingham T."/>
            <person name="Moltke I."/>
            <person name="Raney B.J."/>
            <person name="Rasmussen M.D."/>
            <person name="Robinson J."/>
            <person name="Stark A."/>
            <person name="Vilella A.J."/>
            <person name="Wen J."/>
            <person name="Xie X."/>
            <person name="Zody M.C."/>
            <person name="Baldwin J."/>
            <person name="Bloom T."/>
            <person name="Chin C.W."/>
            <person name="Heiman D."/>
            <person name="Nicol R."/>
            <person name="Nusbaum C."/>
            <person name="Young S."/>
            <person name="Wilkinson J."/>
            <person name="Worley K.C."/>
            <person name="Kovar C.L."/>
            <person name="Muzny D.M."/>
            <person name="Gibbs R.A."/>
            <person name="Cree A."/>
            <person name="Dihn H.H."/>
            <person name="Fowler G."/>
            <person name="Jhangiani S."/>
            <person name="Joshi V."/>
            <person name="Lee S."/>
            <person name="Lewis L.R."/>
            <person name="Nazareth L.V."/>
            <person name="Okwuonu G."/>
            <person name="Santibanez J."/>
            <person name="Warren W.C."/>
            <person name="Mardis E.R."/>
            <person name="Weinstock G.M."/>
            <person name="Wilson R.K."/>
            <person name="Delehaunty K."/>
            <person name="Dooling D."/>
            <person name="Fronik C."/>
            <person name="Fulton L."/>
            <person name="Fulton B."/>
            <person name="Graves T."/>
            <person name="Minx P."/>
            <person name="Sodergren E."/>
            <person name="Birney E."/>
            <person name="Margulies E.H."/>
            <person name="Herrero J."/>
            <person name="Green E.D."/>
            <person name="Haussler D."/>
            <person name="Siepel A."/>
            <person name="Goldman N."/>
            <person name="Pollard K.S."/>
            <person name="Pedersen J.S."/>
            <person name="Lander E.S."/>
            <person name="Kellis M."/>
        </authorList>
    </citation>
    <scope>NUCLEOTIDE SEQUENCE [LARGE SCALE GENOMIC DNA]</scope>
    <source>
        <strain evidence="2 3">Thorbecke inbred</strain>
    </source>
</reference>
<dbReference type="Ensembl" id="ENSOCUT00000033881.2">
    <property type="protein sequence ID" value="ENSOCUP00000026929.2"/>
    <property type="gene ID" value="ENSOCUG00000029696.2"/>
</dbReference>
<dbReference type="PaxDb" id="9986-ENSOCUP00000026929"/>
<dbReference type="EMBL" id="AAGW02027478">
    <property type="status" value="NOT_ANNOTATED_CDS"/>
    <property type="molecule type" value="Genomic_DNA"/>
</dbReference>
<dbReference type="PROSITE" id="PS51465">
    <property type="entry name" value="KAZAL_2"/>
    <property type="match status" value="1"/>
</dbReference>
<dbReference type="PANTHER" id="PTHR21312">
    <property type="entry name" value="SERINE PROTEASE INHIBITOR"/>
    <property type="match status" value="1"/>
</dbReference>
<organism evidence="2 3">
    <name type="scientific">Oryctolagus cuniculus</name>
    <name type="common">Rabbit</name>
    <dbReference type="NCBI Taxonomy" id="9986"/>
    <lineage>
        <taxon>Eukaryota</taxon>
        <taxon>Metazoa</taxon>
        <taxon>Chordata</taxon>
        <taxon>Craniata</taxon>
        <taxon>Vertebrata</taxon>
        <taxon>Euteleostomi</taxon>
        <taxon>Mammalia</taxon>
        <taxon>Eutheria</taxon>
        <taxon>Euarchontoglires</taxon>
        <taxon>Glires</taxon>
        <taxon>Lagomorpha</taxon>
        <taxon>Leporidae</taxon>
        <taxon>Oryctolagus</taxon>
    </lineage>
</organism>
<evidence type="ECO:0000313" key="3">
    <source>
        <dbReference type="Proteomes" id="UP000001811"/>
    </source>
</evidence>
<dbReference type="InParanoid" id="U3KNW9"/>
<dbReference type="FunCoup" id="U3KNW9">
    <property type="interactions" value="1"/>
</dbReference>
<accession>U3KNW9</accession>
<sequence>MDNLFCAINIPKGFFHRVDKMPFFSSWIKAVFIIALTFPFHSETAFAPLPVIRKPPNCDLYSNYICTKELDPICATNGKTYSNRCMFCSEKRQSKDAFVFLHYGEC</sequence>
<dbReference type="InterPro" id="IPR036058">
    <property type="entry name" value="Kazal_dom_sf"/>
</dbReference>
<dbReference type="GeneTree" id="ENSGT00940000165308"/>
<dbReference type="Gene3D" id="3.30.60.30">
    <property type="match status" value="1"/>
</dbReference>
<dbReference type="eggNOG" id="ENOG502SEPY">
    <property type="taxonomic scope" value="Eukaryota"/>
</dbReference>
<dbReference type="SMART" id="SM00280">
    <property type="entry name" value="KAZAL"/>
    <property type="match status" value="1"/>
</dbReference>
<dbReference type="Proteomes" id="UP000001811">
    <property type="component" value="Chromosome 3"/>
</dbReference>
<dbReference type="SMR" id="U3KNW9"/>
<dbReference type="Bgee" id="ENSOCUG00000029696">
    <property type="expression patterns" value="Expressed in testis"/>
</dbReference>